<dbReference type="InterPro" id="IPR017230">
    <property type="entry name" value="Mrs6"/>
</dbReference>
<reference evidence="3 4" key="1">
    <citation type="submission" date="2017-08" db="EMBL/GenBank/DDBJ databases">
        <title>Harnessing the power of phylogenomics to disentangle the directionality and signatures of interkingdom host jumping in the parasitic fungal genus Tolypocladium.</title>
        <authorList>
            <person name="Quandt C.A."/>
            <person name="Patterson W."/>
            <person name="Spatafora J.W."/>
        </authorList>
    </citation>
    <scope>NUCLEOTIDE SEQUENCE [LARGE SCALE GENOMIC DNA]</scope>
    <source>
        <strain evidence="3 4">CBS 113982</strain>
    </source>
</reference>
<dbReference type="GO" id="GO:0005092">
    <property type="term" value="F:GDP-dissociation inhibitor activity"/>
    <property type="evidence" value="ECO:0007669"/>
    <property type="project" value="UniProtKB-UniRule"/>
</dbReference>
<dbReference type="GO" id="GO:0007264">
    <property type="term" value="P:small GTPase-mediated signal transduction"/>
    <property type="evidence" value="ECO:0007669"/>
    <property type="project" value="UniProtKB-UniRule"/>
</dbReference>
<dbReference type="OrthoDB" id="1923006at2759"/>
<comment type="similarity">
    <text evidence="1 2">Belongs to the Rab GDI family.</text>
</comment>
<sequence length="498" mass="53098">MESLSDTKWDVVISGTGLQQSLLALALSRSGKNVLHVDPNDHYGGNEAALSLQEVDEWAGKCQSADGEGVFAAAQVTKEAEGLSFSRAYSLALAPQLIHARSELLSQLVSSKAFRQIEFLAVGSFYIYKPGSESTSRPSLSRIPSTREDVFANTAIPARSKRSLMKFLKFVLAYDSEPHTELWKPRASEPLASFLESEFSLDLDLRSYVVTLTLSLDRKLSVEAGLAAINLHLTSMGVFGAGFAAVYPKWGGLSEVAQVGCRAGAVGGAVYMLGIGISDIQNAGDEDELAVTLANGVAIRSRTLVQGSSNPAGESRIVSRLTAVVNSNLSSMFEPSVEGAPTPCVAVVAFPAASITTPDGTTSEFPTYALVHSSDTGECPVGQCTIYLSTISSPGSKDLLDAALLSLLRAASPEQEPLKSLYRLHYQQRGSTASFTVDNKIGIFGFPPLSVAFDDSVLSPVREAWNMVMTCDAADGDKVYMNFEDREGTADEDDAFNA</sequence>
<dbReference type="InterPro" id="IPR036188">
    <property type="entry name" value="FAD/NAD-bd_sf"/>
</dbReference>
<dbReference type="STRING" id="45235.A0A2K3QI28"/>
<evidence type="ECO:0000256" key="2">
    <source>
        <dbReference type="PIRNR" id="PIRNR037514"/>
    </source>
</evidence>
<dbReference type="PANTHER" id="PTHR11787">
    <property type="entry name" value="RAB GDP-DISSOCIATION INHIBITOR"/>
    <property type="match status" value="1"/>
</dbReference>
<dbReference type="SUPFAM" id="SSF51905">
    <property type="entry name" value="FAD/NAD(P)-binding domain"/>
    <property type="match status" value="1"/>
</dbReference>
<dbReference type="GO" id="GO:0016192">
    <property type="term" value="P:vesicle-mediated transport"/>
    <property type="evidence" value="ECO:0007669"/>
    <property type="project" value="TreeGrafter"/>
</dbReference>
<dbReference type="Gene3D" id="3.30.519.10">
    <property type="entry name" value="Guanine Nucleotide Dissociation Inhibitor, domain 2"/>
    <property type="match status" value="1"/>
</dbReference>
<dbReference type="GO" id="GO:0005634">
    <property type="term" value="C:nucleus"/>
    <property type="evidence" value="ECO:0007669"/>
    <property type="project" value="TreeGrafter"/>
</dbReference>
<dbReference type="PRINTS" id="PR00891">
    <property type="entry name" value="RABGDIREP"/>
</dbReference>
<dbReference type="EMBL" id="NRSZ01000447">
    <property type="protein sequence ID" value="PNY27196.1"/>
    <property type="molecule type" value="Genomic_DNA"/>
</dbReference>
<keyword evidence="4" id="KW-1185">Reference proteome</keyword>
<dbReference type="GO" id="GO:0005829">
    <property type="term" value="C:cytosol"/>
    <property type="evidence" value="ECO:0007669"/>
    <property type="project" value="TreeGrafter"/>
</dbReference>
<comment type="caution">
    <text evidence="3">The sequence shown here is derived from an EMBL/GenBank/DDBJ whole genome shotgun (WGS) entry which is preliminary data.</text>
</comment>
<organism evidence="3 4">
    <name type="scientific">Tolypocladium capitatum</name>
    <dbReference type="NCBI Taxonomy" id="45235"/>
    <lineage>
        <taxon>Eukaryota</taxon>
        <taxon>Fungi</taxon>
        <taxon>Dikarya</taxon>
        <taxon>Ascomycota</taxon>
        <taxon>Pezizomycotina</taxon>
        <taxon>Sordariomycetes</taxon>
        <taxon>Hypocreomycetidae</taxon>
        <taxon>Hypocreales</taxon>
        <taxon>Ophiocordycipitaceae</taxon>
        <taxon>Tolypocladium</taxon>
    </lineage>
</organism>
<protein>
    <recommendedName>
        <fullName evidence="2">Rab proteins geranylgeranyltransferase</fullName>
    </recommendedName>
</protein>
<evidence type="ECO:0000256" key="1">
    <source>
        <dbReference type="ARBA" id="ARBA00005593"/>
    </source>
</evidence>
<dbReference type="InterPro" id="IPR018203">
    <property type="entry name" value="GDP_dissociation_inhibitor"/>
</dbReference>
<dbReference type="Proteomes" id="UP000236621">
    <property type="component" value="Unassembled WGS sequence"/>
</dbReference>
<evidence type="ECO:0000313" key="4">
    <source>
        <dbReference type="Proteomes" id="UP000236621"/>
    </source>
</evidence>
<dbReference type="GO" id="GO:0005968">
    <property type="term" value="C:Rab-protein geranylgeranyltransferase complex"/>
    <property type="evidence" value="ECO:0007669"/>
    <property type="project" value="TreeGrafter"/>
</dbReference>
<dbReference type="Gene3D" id="1.10.405.10">
    <property type="entry name" value="Guanine Nucleotide Dissociation Inhibitor, domain 1"/>
    <property type="match status" value="1"/>
</dbReference>
<proteinExistence type="inferred from homology"/>
<evidence type="ECO:0000313" key="3">
    <source>
        <dbReference type="EMBL" id="PNY27196.1"/>
    </source>
</evidence>
<dbReference type="AlphaFoldDB" id="A0A2K3QI28"/>
<dbReference type="SUPFAM" id="SSF54373">
    <property type="entry name" value="FAD-linked reductases, C-terminal domain"/>
    <property type="match status" value="1"/>
</dbReference>
<gene>
    <name evidence="3" type="ORF">TCAP_02877</name>
</gene>
<dbReference type="PIRSF" id="PIRSF037514">
    <property type="entry name" value="Rab_ger_ger_transf_A_fun"/>
    <property type="match status" value="1"/>
</dbReference>
<dbReference type="PANTHER" id="PTHR11787:SF4">
    <property type="entry name" value="CHM, RAB ESCORT PROTEIN 1"/>
    <property type="match status" value="1"/>
</dbReference>
<dbReference type="Pfam" id="PF00996">
    <property type="entry name" value="GDI"/>
    <property type="match status" value="1"/>
</dbReference>
<accession>A0A2K3QI28</accession>
<dbReference type="Gene3D" id="3.50.50.60">
    <property type="entry name" value="FAD/NAD(P)-binding domain"/>
    <property type="match status" value="1"/>
</dbReference>
<name>A0A2K3QI28_9HYPO</name>